<name>A0A644W8K8_9ZZZZ</name>
<dbReference type="AlphaFoldDB" id="A0A644W8K8"/>
<comment type="caution">
    <text evidence="1">The sequence shown here is derived from an EMBL/GenBank/DDBJ whole genome shotgun (WGS) entry which is preliminary data.</text>
</comment>
<reference evidence="1" key="1">
    <citation type="submission" date="2019-08" db="EMBL/GenBank/DDBJ databases">
        <authorList>
            <person name="Kucharzyk K."/>
            <person name="Murdoch R.W."/>
            <person name="Higgins S."/>
            <person name="Loffler F."/>
        </authorList>
    </citation>
    <scope>NUCLEOTIDE SEQUENCE</scope>
</reference>
<protein>
    <submittedName>
        <fullName evidence="1">Uncharacterized protein</fullName>
    </submittedName>
</protein>
<gene>
    <name evidence="1" type="ORF">SDC9_46140</name>
</gene>
<dbReference type="EMBL" id="VSSQ01000697">
    <property type="protein sequence ID" value="MPL99918.1"/>
    <property type="molecule type" value="Genomic_DNA"/>
</dbReference>
<sequence>MLKQHFVQSDKDLDNIDKHIDKYKKSIENYELYETKKPFDKDLRLIRQIEKDETFWTASSLMTMFHSPNRNSELQRLFKLAFGEKPPLDNISNWEDCLNGELHLFFEPNIHSPKEYLDWLKGNVTVQNFIPYIIDKAQNKKGNYRSDLEGATNVDALLINSTNGFAVFIEAKVLSDISYQVSYDSMRNQIIRNIDVMLSSNNDLTVPLNKRLPDNSLFLLLTPQLFKDNPRTRLYGYTFMDYKNNSQLIGNDLAHRKLNPTDCEKIAKRIGWISWEDLKLINDDCCKWIKTKICP</sequence>
<proteinExistence type="predicted"/>
<organism evidence="1">
    <name type="scientific">bioreactor metagenome</name>
    <dbReference type="NCBI Taxonomy" id="1076179"/>
    <lineage>
        <taxon>unclassified sequences</taxon>
        <taxon>metagenomes</taxon>
        <taxon>ecological metagenomes</taxon>
    </lineage>
</organism>
<evidence type="ECO:0000313" key="1">
    <source>
        <dbReference type="EMBL" id="MPL99918.1"/>
    </source>
</evidence>
<accession>A0A644W8K8</accession>